<dbReference type="STRING" id="1648404.CP97_01125"/>
<dbReference type="AlphaFoldDB" id="A0A0H4V8X7"/>
<dbReference type="Gene3D" id="3.10.129.10">
    <property type="entry name" value="Hotdog Thioesterase"/>
    <property type="match status" value="1"/>
</dbReference>
<evidence type="ECO:0000313" key="1">
    <source>
        <dbReference type="EMBL" id="AKQ40950.1"/>
    </source>
</evidence>
<dbReference type="Proteomes" id="UP000059113">
    <property type="component" value="Chromosome"/>
</dbReference>
<keyword evidence="2" id="KW-1185">Reference proteome</keyword>
<dbReference type="KEGG" id="ery:CP97_01125"/>
<dbReference type="InterPro" id="IPR029069">
    <property type="entry name" value="HotDog_dom_sf"/>
</dbReference>
<protein>
    <submittedName>
        <fullName evidence="1">Thioesterase-like protein</fullName>
    </submittedName>
</protein>
<reference evidence="2" key="2">
    <citation type="submission" date="2015-04" db="EMBL/GenBank/DDBJ databases">
        <title>The complete genome sequence of Erythrobacter sp. s21-N3.</title>
        <authorList>
            <person name="Zhuang L."/>
            <person name="Liu Y."/>
            <person name="Shao Z."/>
        </authorList>
    </citation>
    <scope>NUCLEOTIDE SEQUENCE [LARGE SCALE GENOMIC DNA]</scope>
    <source>
        <strain evidence="2">s21-N3</strain>
    </source>
</reference>
<dbReference type="SUPFAM" id="SSF54637">
    <property type="entry name" value="Thioesterase/thiol ester dehydrase-isomerase"/>
    <property type="match status" value="1"/>
</dbReference>
<gene>
    <name evidence="1" type="ORF">CP97_01125</name>
</gene>
<dbReference type="RefSeq" id="WP_048884433.1">
    <property type="nucleotide sequence ID" value="NZ_CP011310.1"/>
</dbReference>
<proteinExistence type="predicted"/>
<accession>A0A0H4V8X7</accession>
<dbReference type="OrthoDB" id="9801517at2"/>
<dbReference type="PATRIC" id="fig|1648404.4.peg.241"/>
<dbReference type="Pfam" id="PF13279">
    <property type="entry name" value="4HBT_2"/>
    <property type="match status" value="1"/>
</dbReference>
<organism evidence="1 2">
    <name type="scientific">Aurantiacibacter atlanticus</name>
    <dbReference type="NCBI Taxonomy" id="1648404"/>
    <lineage>
        <taxon>Bacteria</taxon>
        <taxon>Pseudomonadati</taxon>
        <taxon>Pseudomonadota</taxon>
        <taxon>Alphaproteobacteria</taxon>
        <taxon>Sphingomonadales</taxon>
        <taxon>Erythrobacteraceae</taxon>
        <taxon>Aurantiacibacter</taxon>
    </lineage>
</organism>
<sequence length="138" mass="15701">MSNRFTRTFTALSEHIDINDHVNNAVWLRWMEDLAEAHWEAQARPQDKDKYVWMVLRHEIDYRGNISEGEAAAGETVIKDGPRGPRFDRHFSFADDSGKELVRAKTTFAMIDRASRRLTRVPAEVAAPFAPAGGWSAD</sequence>
<reference evidence="1 2" key="1">
    <citation type="journal article" date="2015" name="Int. J. Syst. Evol. Microbiol.">
        <title>Erythrobacter atlanticus sp. nov., a bacterium from ocean sediment able to degrade polycyclic aromatic hydrocarbons.</title>
        <authorList>
            <person name="Zhuang L."/>
            <person name="Liu Y."/>
            <person name="Wang L."/>
            <person name="Wang W."/>
            <person name="Shao Z."/>
        </authorList>
    </citation>
    <scope>NUCLEOTIDE SEQUENCE [LARGE SCALE GENOMIC DNA]</scope>
    <source>
        <strain evidence="2">s21-N3</strain>
    </source>
</reference>
<name>A0A0H4V8X7_9SPHN</name>
<dbReference type="CDD" id="cd00586">
    <property type="entry name" value="4HBT"/>
    <property type="match status" value="1"/>
</dbReference>
<evidence type="ECO:0000313" key="2">
    <source>
        <dbReference type="Proteomes" id="UP000059113"/>
    </source>
</evidence>
<dbReference type="EMBL" id="CP011310">
    <property type="protein sequence ID" value="AKQ40950.1"/>
    <property type="molecule type" value="Genomic_DNA"/>
</dbReference>